<dbReference type="InterPro" id="IPR055170">
    <property type="entry name" value="GFO_IDH_MocA-like_dom"/>
</dbReference>
<evidence type="ECO:0000259" key="1">
    <source>
        <dbReference type="Pfam" id="PF01408"/>
    </source>
</evidence>
<dbReference type="Proteomes" id="UP000564385">
    <property type="component" value="Unassembled WGS sequence"/>
</dbReference>
<sequence>MNRRNFLKAAGTATAETLLGSKLLESRMYALTTAQTSPAVPVAANDHIQFALIGAGIQGQGDTKTAVQVPGVKLVAVADCYDGRLERSKELWGSDIFTTRDYKEILARKDIDAVLIATPDHWHKQAAVDAMNAGKDVYCEKPMIHLYSDGPEIIETARKTNRILQIGSQRVSSIIYAKAKELLASGAIGQLNMVTARWDRNSSMGAWNYTVPLDASTETCDWPRFQGTAPKIPFNAEHFFQWRKWKAYGSGVAGDLFVHLFSGTHFITGSHGPTRAMATGGLRFWKDGRDVPDVMLGLFDYREGFNLSLRVNFVDGGEESEGLIFTGSEGTMEIAGSTVSVNRVPLQKEPGYTIGTFTDAMQKRILEDYRQKYPVTHPSGGPSAGFEKFVAPAGYSDSYDHFSNFFSAVRTRKPVVEDAVFGFRAAGAALLSNLSMERGEVVKWDPDAMKLL</sequence>
<feature type="domain" description="GFO/IDH/MocA-like oxidoreductase" evidence="2">
    <location>
        <begin position="239"/>
        <end position="333"/>
    </location>
</feature>
<dbReference type="GO" id="GO:0000166">
    <property type="term" value="F:nucleotide binding"/>
    <property type="evidence" value="ECO:0007669"/>
    <property type="project" value="InterPro"/>
</dbReference>
<reference evidence="3 4" key="1">
    <citation type="submission" date="2020-07" db="EMBL/GenBank/DDBJ databases">
        <title>Genomic Encyclopedia of Type Strains, Phase IV (KMG-V): Genome sequencing to study the core and pangenomes of soil and plant-associated prokaryotes.</title>
        <authorList>
            <person name="Whitman W."/>
        </authorList>
    </citation>
    <scope>NUCLEOTIDE SEQUENCE [LARGE SCALE GENOMIC DNA]</scope>
    <source>
        <strain evidence="3 4">M8UP22</strain>
    </source>
</reference>
<dbReference type="AlphaFoldDB" id="A0A852VHM2"/>
<accession>A0A852VHM2</accession>
<name>A0A852VHM2_9BACT</name>
<protein>
    <submittedName>
        <fullName evidence="3">Dehydrogenase</fullName>
    </submittedName>
</protein>
<dbReference type="InterPro" id="IPR000683">
    <property type="entry name" value="Gfo/Idh/MocA-like_OxRdtase_N"/>
</dbReference>
<dbReference type="SUPFAM" id="SSF55347">
    <property type="entry name" value="Glyceraldehyde-3-phosphate dehydrogenase-like, C-terminal domain"/>
    <property type="match status" value="1"/>
</dbReference>
<gene>
    <name evidence="3" type="ORF">HDF08_001063</name>
</gene>
<feature type="domain" description="Gfo/Idh/MocA-like oxidoreductase N-terminal" evidence="1">
    <location>
        <begin position="48"/>
        <end position="167"/>
    </location>
</feature>
<organism evidence="3 4">
    <name type="scientific">Tunturiibacter lichenicola</name>
    <dbReference type="NCBI Taxonomy" id="2051959"/>
    <lineage>
        <taxon>Bacteria</taxon>
        <taxon>Pseudomonadati</taxon>
        <taxon>Acidobacteriota</taxon>
        <taxon>Terriglobia</taxon>
        <taxon>Terriglobales</taxon>
        <taxon>Acidobacteriaceae</taxon>
        <taxon>Tunturiibacter</taxon>
    </lineage>
</organism>
<dbReference type="PANTHER" id="PTHR43818">
    <property type="entry name" value="BCDNA.GH03377"/>
    <property type="match status" value="1"/>
</dbReference>
<proteinExistence type="predicted"/>
<comment type="caution">
    <text evidence="3">The sequence shown here is derived from an EMBL/GenBank/DDBJ whole genome shotgun (WGS) entry which is preliminary data.</text>
</comment>
<dbReference type="Pfam" id="PF01408">
    <property type="entry name" value="GFO_IDH_MocA"/>
    <property type="match status" value="1"/>
</dbReference>
<evidence type="ECO:0000313" key="4">
    <source>
        <dbReference type="Proteomes" id="UP000564385"/>
    </source>
</evidence>
<dbReference type="Pfam" id="PF22725">
    <property type="entry name" value="GFO_IDH_MocA_C3"/>
    <property type="match status" value="1"/>
</dbReference>
<dbReference type="EMBL" id="JACCCU010000001">
    <property type="protein sequence ID" value="NYF88996.1"/>
    <property type="molecule type" value="Genomic_DNA"/>
</dbReference>
<dbReference type="Gene3D" id="3.40.50.720">
    <property type="entry name" value="NAD(P)-binding Rossmann-like Domain"/>
    <property type="match status" value="1"/>
</dbReference>
<evidence type="ECO:0000259" key="2">
    <source>
        <dbReference type="Pfam" id="PF22725"/>
    </source>
</evidence>
<dbReference type="InterPro" id="IPR036291">
    <property type="entry name" value="NAD(P)-bd_dom_sf"/>
</dbReference>
<dbReference type="SUPFAM" id="SSF51735">
    <property type="entry name" value="NAD(P)-binding Rossmann-fold domains"/>
    <property type="match status" value="1"/>
</dbReference>
<dbReference type="PANTHER" id="PTHR43818:SF5">
    <property type="entry name" value="OXIDOREDUCTASE FAMILY PROTEIN"/>
    <property type="match status" value="1"/>
</dbReference>
<dbReference type="InterPro" id="IPR050463">
    <property type="entry name" value="Gfo/Idh/MocA_oxidrdct_glycsds"/>
</dbReference>
<evidence type="ECO:0000313" key="3">
    <source>
        <dbReference type="EMBL" id="NYF88996.1"/>
    </source>
</evidence>
<dbReference type="Gene3D" id="3.30.360.10">
    <property type="entry name" value="Dihydrodipicolinate Reductase, domain 2"/>
    <property type="match status" value="1"/>
</dbReference>